<sequence length="134" mass="15069">MDSGARASRRVVASFVSKPEEAQQSSPFSSNKSPNRALPNRAAFTRCRQMICSLCKHTVECGFGIFIQAYNAPKGCSSANTVSLNCLKSIFLNIRMCGNRTEYCQSCRKYIRLREWIGHELQFHTILNAASQLR</sequence>
<evidence type="ECO:0000256" key="1">
    <source>
        <dbReference type="SAM" id="MobiDB-lite"/>
    </source>
</evidence>
<protein>
    <submittedName>
        <fullName evidence="2">NADPH-dependent thioredoxin reductase 3</fullName>
    </submittedName>
</protein>
<dbReference type="AlphaFoldDB" id="A0A1D6ILV2"/>
<proteinExistence type="predicted"/>
<name>A0A1D6ILV2_MAIZE</name>
<evidence type="ECO:0000313" key="2">
    <source>
        <dbReference type="EMBL" id="ONM60320.1"/>
    </source>
</evidence>
<reference evidence="2" key="1">
    <citation type="submission" date="2015-12" db="EMBL/GenBank/DDBJ databases">
        <title>Update maize B73 reference genome by single molecule sequencing technologies.</title>
        <authorList>
            <consortium name="Maize Genome Sequencing Project"/>
            <person name="Ware D."/>
        </authorList>
    </citation>
    <scope>NUCLEOTIDE SEQUENCE [LARGE SCALE GENOMIC DNA]</scope>
    <source>
        <tissue evidence="2">Seedling</tissue>
    </source>
</reference>
<dbReference type="eggNOG" id="ENOG502QQRU">
    <property type="taxonomic scope" value="Eukaryota"/>
</dbReference>
<organism evidence="2">
    <name type="scientific">Zea mays</name>
    <name type="common">Maize</name>
    <dbReference type="NCBI Taxonomy" id="4577"/>
    <lineage>
        <taxon>Eukaryota</taxon>
        <taxon>Viridiplantae</taxon>
        <taxon>Streptophyta</taxon>
        <taxon>Embryophyta</taxon>
        <taxon>Tracheophyta</taxon>
        <taxon>Spermatophyta</taxon>
        <taxon>Magnoliopsida</taxon>
        <taxon>Liliopsida</taxon>
        <taxon>Poales</taxon>
        <taxon>Poaceae</taxon>
        <taxon>PACMAD clade</taxon>
        <taxon>Panicoideae</taxon>
        <taxon>Andropogonodae</taxon>
        <taxon>Andropogoneae</taxon>
        <taxon>Tripsacinae</taxon>
        <taxon>Zea</taxon>
    </lineage>
</organism>
<feature type="compositionally biased region" description="Polar residues" evidence="1">
    <location>
        <begin position="22"/>
        <end position="34"/>
    </location>
</feature>
<gene>
    <name evidence="2" type="ORF">ZEAMMB73_Zm00001d022381</name>
</gene>
<feature type="region of interest" description="Disordered" evidence="1">
    <location>
        <begin position="17"/>
        <end position="37"/>
    </location>
</feature>
<accession>A0A1D6ILV2</accession>
<dbReference type="EMBL" id="CM007650">
    <property type="protein sequence ID" value="ONM60320.1"/>
    <property type="molecule type" value="Genomic_DNA"/>
</dbReference>